<accession>A0A160DCZ8</accession>
<dbReference type="RefSeq" id="YP_009273965.1">
    <property type="nucleotide sequence ID" value="NC_030911.1"/>
</dbReference>
<dbReference type="KEGG" id="vg:28800207"/>
<dbReference type="GeneID" id="28800207"/>
<evidence type="ECO:0000313" key="3">
    <source>
        <dbReference type="Proteomes" id="UP000202306"/>
    </source>
</evidence>
<gene>
    <name evidence="2" type="primary">33</name>
    <name evidence="2" type="ORF">PBI_VENDETTA_33</name>
</gene>
<dbReference type="EMBL" id="KU998237">
    <property type="protein sequence ID" value="ANA85580.1"/>
    <property type="molecule type" value="Genomic_DNA"/>
</dbReference>
<proteinExistence type="predicted"/>
<feature type="transmembrane region" description="Helical" evidence="1">
    <location>
        <begin position="25"/>
        <end position="42"/>
    </location>
</feature>
<protein>
    <submittedName>
        <fullName evidence="2">Uncharacterized protein</fullName>
    </submittedName>
</protein>
<evidence type="ECO:0000256" key="1">
    <source>
        <dbReference type="SAM" id="Phobius"/>
    </source>
</evidence>
<dbReference type="Proteomes" id="UP000202306">
    <property type="component" value="Segment"/>
</dbReference>
<sequence>MALSAVLIAVSTGLAVAGGRHVEAAAIAGLWLAIAAVWFVRGRQAPAR</sequence>
<name>A0A160DCZ8_9CAUD</name>
<evidence type="ECO:0000313" key="2">
    <source>
        <dbReference type="EMBL" id="ANA85580.1"/>
    </source>
</evidence>
<keyword evidence="3" id="KW-1185">Reference proteome</keyword>
<keyword evidence="1" id="KW-1133">Transmembrane helix</keyword>
<keyword evidence="1" id="KW-0472">Membrane</keyword>
<organism evidence="2 3">
    <name type="scientific">Gordonia phage Vendetta</name>
    <dbReference type="NCBI Taxonomy" id="1838082"/>
    <lineage>
        <taxon>Viruses</taxon>
        <taxon>Duplodnaviria</taxon>
        <taxon>Heunggongvirae</taxon>
        <taxon>Uroviricota</taxon>
        <taxon>Caudoviricetes</taxon>
        <taxon>Ruthgordonvirinae</taxon>
        <taxon>Vendettavirus</taxon>
        <taxon>Vendettavirus vendetta</taxon>
    </lineage>
</organism>
<keyword evidence="1" id="KW-0812">Transmembrane</keyword>
<reference evidence="2 3" key="1">
    <citation type="submission" date="2016-03" db="EMBL/GenBank/DDBJ databases">
        <authorList>
            <person name="Stanton A.J."/>
            <person name="Montgomery M.T."/>
            <person name="Guerrero C.A."/>
            <person name="Mavrich T.N."/>
            <person name="Pope W.H."/>
            <person name="Garlena R.A."/>
            <person name="Russell D.A."/>
            <person name="Jacobs-Sera D."/>
            <person name="Hendrix R.W."/>
            <person name="Hatfull G.F."/>
        </authorList>
    </citation>
    <scope>NUCLEOTIDE SEQUENCE [LARGE SCALE GENOMIC DNA]</scope>
</reference>